<accession>A0A166W9Y9</accession>
<reference evidence="3 4" key="1">
    <citation type="journal article" date="2016" name="Genome Biol. Evol.">
        <title>Divergent and convergent evolution of fungal pathogenicity.</title>
        <authorList>
            <person name="Shang Y."/>
            <person name="Xiao G."/>
            <person name="Zheng P."/>
            <person name="Cen K."/>
            <person name="Zhan S."/>
            <person name="Wang C."/>
        </authorList>
    </citation>
    <scope>NUCLEOTIDE SEQUENCE [LARGE SCALE GENOMIC DNA]</scope>
    <source>
        <strain evidence="3 4">RCEF 4871</strain>
    </source>
</reference>
<dbReference type="InterPro" id="IPR010730">
    <property type="entry name" value="HET"/>
</dbReference>
<protein>
    <submittedName>
        <fullName evidence="3">Heterokaryon incompatibility</fullName>
    </submittedName>
</protein>
<dbReference type="STRING" id="1081105.A0A166W9Y9"/>
<keyword evidence="1" id="KW-0472">Membrane</keyword>
<evidence type="ECO:0000259" key="2">
    <source>
        <dbReference type="Pfam" id="PF06985"/>
    </source>
</evidence>
<evidence type="ECO:0000256" key="1">
    <source>
        <dbReference type="SAM" id="Phobius"/>
    </source>
</evidence>
<dbReference type="OMA" id="WHISKIY"/>
<sequence length="832" mass="93339">MSTSPNSRPNQLAAAVMALPIGARAMIVVGALGVKAGSVALRDTILSNVCAWGLSRIELSGYGVPASLASLLVHLYFFLFGQTSWRTTALTLRRFVSRDDADDDLTAKLFIEGSELSFYLFLSVVFRNIGAVWSFGGWVFSVFWRGLALVSVPWIMWLIMIDNPIQTFNAEVARTWNFAWPKIVTGLRKAGRLVATVVRTCLQLIFRLCASVVAYRDGKTAVHVQSLRPYVYAALAPGEIRLLKLSKLTPWSPVHCELVHVPLDEATNFETISYTWGNQRGRRGLILGGRRLDVSERVYQIVHDRASFLMLRHIWIDSVCINQDDNGEKSAQVQLMRRIYGSSYHTVIWLGHEPDANDAIWFLSHLRRRMDSGETAKRQSLSLMELNIESPGWTALTKLINQDYWARCWVIQEIAVSKKVIILYGGELITWDYFSSLMTTIFTGDPNHVWHISKIYWRSFDPPPMDAGVQIASLGRVRETIQANHTMGLFDVLISSINSTATDPRDNIFAVQGISSAAESGDVMPDYDFTLERPFLKTAEYLLSQEHPSRVLHLAGIGFHRNRHLQLSWVPDWSSKRLAGMFWRDPSTQPYCASGMGDVELKMQLSEDGLTLTTAGIRVDCIKELGPQFFGVSENGVAKAKLLPGSFKNIDECRNVALKGSLREPYVTGISLTEALWRTLLGDKTPAGTRPADVMFSKYYQAVEGFIETLLECGQDMDLLNPSLSTEERQRLGGALTYYAVDAGRFANVAGPHTRERMFAVTERGYVGMIPPYAEVGDAVFIIPGTQVPFLLRRRQTTHDGRWRLVGECYFHGMMDGEMVSEESVEEQIDLD</sequence>
<dbReference type="Proteomes" id="UP000243498">
    <property type="component" value="Unassembled WGS sequence"/>
</dbReference>
<keyword evidence="4" id="KW-1185">Reference proteome</keyword>
<dbReference type="EMBL" id="AZHC01000052">
    <property type="protein sequence ID" value="OAA34500.1"/>
    <property type="molecule type" value="Genomic_DNA"/>
</dbReference>
<organism evidence="3 4">
    <name type="scientific">Metarhizium rileyi (strain RCEF 4871)</name>
    <name type="common">Nomuraea rileyi</name>
    <dbReference type="NCBI Taxonomy" id="1649241"/>
    <lineage>
        <taxon>Eukaryota</taxon>
        <taxon>Fungi</taxon>
        <taxon>Dikarya</taxon>
        <taxon>Ascomycota</taxon>
        <taxon>Pezizomycotina</taxon>
        <taxon>Sordariomycetes</taxon>
        <taxon>Hypocreomycetidae</taxon>
        <taxon>Hypocreales</taxon>
        <taxon>Clavicipitaceae</taxon>
        <taxon>Metarhizium</taxon>
    </lineage>
</organism>
<dbReference type="InterPro" id="IPR052895">
    <property type="entry name" value="HetReg/Transcr_Mod"/>
</dbReference>
<keyword evidence="1" id="KW-0812">Transmembrane</keyword>
<dbReference type="AlphaFoldDB" id="A0A166W9Y9"/>
<comment type="caution">
    <text evidence="3">The sequence shown here is derived from an EMBL/GenBank/DDBJ whole genome shotgun (WGS) entry which is preliminary data.</text>
</comment>
<dbReference type="PANTHER" id="PTHR24148">
    <property type="entry name" value="ANKYRIN REPEAT DOMAIN-CONTAINING PROTEIN 39 HOMOLOG-RELATED"/>
    <property type="match status" value="1"/>
</dbReference>
<feature type="transmembrane region" description="Helical" evidence="1">
    <location>
        <begin position="12"/>
        <end position="34"/>
    </location>
</feature>
<keyword evidence="1" id="KW-1133">Transmembrane helix</keyword>
<proteinExistence type="predicted"/>
<gene>
    <name evidence="3" type="ORF">NOR_08445</name>
</gene>
<evidence type="ECO:0000313" key="4">
    <source>
        <dbReference type="Proteomes" id="UP000243498"/>
    </source>
</evidence>
<feature type="transmembrane region" description="Helical" evidence="1">
    <location>
        <begin position="62"/>
        <end position="80"/>
    </location>
</feature>
<dbReference type="OrthoDB" id="2157530at2759"/>
<feature type="transmembrane region" description="Helical" evidence="1">
    <location>
        <begin position="142"/>
        <end position="161"/>
    </location>
</feature>
<dbReference type="Pfam" id="PF06985">
    <property type="entry name" value="HET"/>
    <property type="match status" value="1"/>
</dbReference>
<name>A0A166W9Y9_METRR</name>
<dbReference type="PANTHER" id="PTHR24148:SF73">
    <property type="entry name" value="HET DOMAIN PROTEIN (AFU_ORTHOLOGUE AFUA_8G01020)"/>
    <property type="match status" value="1"/>
</dbReference>
<dbReference type="Pfam" id="PF26639">
    <property type="entry name" value="Het-6_barrel"/>
    <property type="match status" value="1"/>
</dbReference>
<feature type="domain" description="Heterokaryon incompatibility" evidence="2">
    <location>
        <begin position="269"/>
        <end position="413"/>
    </location>
</feature>
<evidence type="ECO:0000313" key="3">
    <source>
        <dbReference type="EMBL" id="OAA34500.1"/>
    </source>
</evidence>